<feature type="binding site" evidence="10">
    <location>
        <begin position="246"/>
        <end position="252"/>
    </location>
    <ligand>
        <name>GTP</name>
        <dbReference type="ChEBI" id="CHEBI:37565"/>
    </ligand>
</feature>
<dbReference type="Pfam" id="PF10396">
    <property type="entry name" value="TrmE_N"/>
    <property type="match status" value="1"/>
</dbReference>
<dbReference type="InterPro" id="IPR031168">
    <property type="entry name" value="G_TrmE"/>
</dbReference>
<evidence type="ECO:0000256" key="2">
    <source>
        <dbReference type="ARBA" id="ARBA00022490"/>
    </source>
</evidence>
<name>A0A9D1CK23_9FIRM</name>
<dbReference type="Pfam" id="PF12631">
    <property type="entry name" value="MnmE_helical"/>
    <property type="match status" value="1"/>
</dbReference>
<dbReference type="InterPro" id="IPR025867">
    <property type="entry name" value="MnmE_helical"/>
</dbReference>
<dbReference type="NCBIfam" id="TIGR00450">
    <property type="entry name" value="mnmE_trmE_thdF"/>
    <property type="match status" value="1"/>
</dbReference>
<dbReference type="GO" id="GO:0042802">
    <property type="term" value="F:identical protein binding"/>
    <property type="evidence" value="ECO:0007669"/>
    <property type="project" value="UniProtKB-ARBA"/>
</dbReference>
<dbReference type="Pfam" id="PF01926">
    <property type="entry name" value="MMR_HSR1"/>
    <property type="match status" value="1"/>
</dbReference>
<dbReference type="InterPro" id="IPR027368">
    <property type="entry name" value="MnmE_dom2"/>
</dbReference>
<organism evidence="13 14">
    <name type="scientific">Candidatus Faecenecus gallistercoris</name>
    <dbReference type="NCBI Taxonomy" id="2840793"/>
    <lineage>
        <taxon>Bacteria</taxon>
        <taxon>Bacillati</taxon>
        <taxon>Bacillota</taxon>
        <taxon>Bacillota incertae sedis</taxon>
        <taxon>Candidatus Faecenecus</taxon>
    </lineage>
</organism>
<dbReference type="HAMAP" id="MF_00379">
    <property type="entry name" value="GTPase_MnmE"/>
    <property type="match status" value="1"/>
</dbReference>
<feature type="binding site" evidence="10">
    <location>
        <begin position="271"/>
        <end position="274"/>
    </location>
    <ligand>
        <name>GTP</name>
        <dbReference type="ChEBI" id="CHEBI:37565"/>
    </ligand>
</feature>
<comment type="subunit">
    <text evidence="10">Homodimer. Heterotetramer of two MnmE and two MnmG subunits.</text>
</comment>
<keyword evidence="4 10" id="KW-0479">Metal-binding</keyword>
<dbReference type="GO" id="GO:0030488">
    <property type="term" value="P:tRNA methylation"/>
    <property type="evidence" value="ECO:0007669"/>
    <property type="project" value="TreeGrafter"/>
</dbReference>
<sequence length="451" mass="49615">MKDTIAAISTTLGVGAIAIIRVSGEDAISIVNRIFKGKDLSQVESHTIHYGHIVENGENVDEVLVSVMKSPKTFTTEDVVEINCHGGIATTNKVLELVLENGARMAEPGEFTKRAFLNGRIDLTQAESVMDLINGKSEQARKVAMRGVDGEVGNLIRMLRQQMLELLAAIEVNIDYPEYEDAEDMTTNKIAPVLKSIQEKLHHIIEQSENGAILKNGIQTVIVGRPNVGKSSILNRLLKQDKAIVTDIAGTTRDLVEGSITISGVALDIIDTAGIRDTDNVVEKIGVDKSLSLIPKADLVIAVFNCNEVFNEEDKELLKKIDAHKSIIVLNKNDLPSKIDESVFEGYAVVHTNTKDVDGIDTLRNKIVELFHLDQLEKNDYTCLSNIRQIRLAKEAYQSILNAVSGAEQLLPPDMIEIDIKDAWSTLGEIIGETYSDELIDQLFSQFCLGK</sequence>
<dbReference type="PANTHER" id="PTHR42714:SF2">
    <property type="entry name" value="TRNA MODIFICATION GTPASE GTPBP3, MITOCHONDRIAL"/>
    <property type="match status" value="1"/>
</dbReference>
<feature type="binding site" evidence="10">
    <location>
        <position position="251"/>
    </location>
    <ligand>
        <name>K(+)</name>
        <dbReference type="ChEBI" id="CHEBI:29103"/>
    </ligand>
</feature>
<keyword evidence="2 10" id="KW-0963">Cytoplasm</keyword>
<dbReference type="GO" id="GO:0002098">
    <property type="term" value="P:tRNA wobble uridine modification"/>
    <property type="evidence" value="ECO:0007669"/>
    <property type="project" value="TreeGrafter"/>
</dbReference>
<protein>
    <recommendedName>
        <fullName evidence="10">tRNA modification GTPase MnmE</fullName>
        <ecNumber evidence="10">3.6.-.-</ecNumber>
    </recommendedName>
</protein>
<dbReference type="Proteomes" id="UP000886725">
    <property type="component" value="Unassembled WGS sequence"/>
</dbReference>
<comment type="caution">
    <text evidence="13">The sequence shown here is derived from an EMBL/GenBank/DDBJ whole genome shotgun (WGS) entry which is preliminary data.</text>
</comment>
<feature type="binding site" evidence="10">
    <location>
        <position position="451"/>
    </location>
    <ligand>
        <name>(6S)-5-formyl-5,6,7,8-tetrahydrofolate</name>
        <dbReference type="ChEBI" id="CHEBI:57457"/>
    </ligand>
</feature>
<comment type="caution">
    <text evidence="10">Lacks conserved residue(s) required for the propagation of feature annotation.</text>
</comment>
<dbReference type="EC" id="3.6.-.-" evidence="10"/>
<evidence type="ECO:0000256" key="10">
    <source>
        <dbReference type="HAMAP-Rule" id="MF_00379"/>
    </source>
</evidence>
<dbReference type="InterPro" id="IPR005225">
    <property type="entry name" value="Small_GTP-bd"/>
</dbReference>
<feature type="binding site" evidence="10">
    <location>
        <position position="21"/>
    </location>
    <ligand>
        <name>(6S)-5-formyl-5,6,7,8-tetrahydrofolate</name>
        <dbReference type="ChEBI" id="CHEBI:57457"/>
    </ligand>
</feature>
<feature type="binding site" evidence="10">
    <location>
        <position position="227"/>
    </location>
    <ligand>
        <name>K(+)</name>
        <dbReference type="ChEBI" id="CHEBI:29103"/>
    </ligand>
</feature>
<dbReference type="EMBL" id="DVFU01000025">
    <property type="protein sequence ID" value="HIQ64342.1"/>
    <property type="molecule type" value="Genomic_DNA"/>
</dbReference>
<comment type="similarity">
    <text evidence="1 10 11">Belongs to the TRAFAC class TrmE-Era-EngA-EngB-Septin-like GTPase superfamily. TrmE GTPase family.</text>
</comment>
<dbReference type="InterPro" id="IPR027266">
    <property type="entry name" value="TrmE/GcvT-like"/>
</dbReference>
<dbReference type="GO" id="GO:0046872">
    <property type="term" value="F:metal ion binding"/>
    <property type="evidence" value="ECO:0007669"/>
    <property type="project" value="UniProtKB-KW"/>
</dbReference>
<feature type="binding site" evidence="10">
    <location>
        <position position="231"/>
    </location>
    <ligand>
        <name>Mg(2+)</name>
        <dbReference type="ChEBI" id="CHEBI:18420"/>
    </ligand>
</feature>
<dbReference type="CDD" id="cd04164">
    <property type="entry name" value="trmE"/>
    <property type="match status" value="1"/>
</dbReference>
<dbReference type="InterPro" id="IPR006073">
    <property type="entry name" value="GTP-bd"/>
</dbReference>
<feature type="binding site" evidence="10">
    <location>
        <position position="81"/>
    </location>
    <ligand>
        <name>(6S)-5-formyl-5,6,7,8-tetrahydrofolate</name>
        <dbReference type="ChEBI" id="CHEBI:57457"/>
    </ligand>
</feature>
<dbReference type="InterPro" id="IPR004520">
    <property type="entry name" value="GTPase_MnmE"/>
</dbReference>
<feature type="binding site" evidence="10">
    <location>
        <begin position="227"/>
        <end position="232"/>
    </location>
    <ligand>
        <name>GTP</name>
        <dbReference type="ChEBI" id="CHEBI:37565"/>
    </ligand>
</feature>
<dbReference type="SUPFAM" id="SSF52540">
    <property type="entry name" value="P-loop containing nucleoside triphosphate hydrolases"/>
    <property type="match status" value="1"/>
</dbReference>
<keyword evidence="6 10" id="KW-0378">Hydrolase</keyword>
<dbReference type="Gene3D" id="3.40.50.300">
    <property type="entry name" value="P-loop containing nucleotide triphosphate hydrolases"/>
    <property type="match status" value="1"/>
</dbReference>
<dbReference type="InterPro" id="IPR018948">
    <property type="entry name" value="GTP-bd_TrmE_N"/>
</dbReference>
<evidence type="ECO:0000313" key="14">
    <source>
        <dbReference type="Proteomes" id="UP000886725"/>
    </source>
</evidence>
<feature type="binding site" evidence="10">
    <location>
        <position position="120"/>
    </location>
    <ligand>
        <name>(6S)-5-formyl-5,6,7,8-tetrahydrofolate</name>
        <dbReference type="ChEBI" id="CHEBI:57457"/>
    </ligand>
</feature>
<evidence type="ECO:0000256" key="4">
    <source>
        <dbReference type="ARBA" id="ARBA00022723"/>
    </source>
</evidence>
<keyword evidence="8 10" id="KW-0630">Potassium</keyword>
<gene>
    <name evidence="10 13" type="primary">mnmE</name>
    <name evidence="10" type="synonym">trmE</name>
    <name evidence="13" type="ORF">IAC85_01230</name>
</gene>
<evidence type="ECO:0000256" key="7">
    <source>
        <dbReference type="ARBA" id="ARBA00022842"/>
    </source>
</evidence>
<evidence type="ECO:0000256" key="6">
    <source>
        <dbReference type="ARBA" id="ARBA00022801"/>
    </source>
</evidence>
<comment type="subcellular location">
    <subcellularLocation>
        <location evidence="10">Cytoplasm</location>
    </subcellularLocation>
</comment>
<dbReference type="Gene3D" id="1.20.120.430">
    <property type="entry name" value="tRNA modification GTPase MnmE domain 2"/>
    <property type="match status" value="1"/>
</dbReference>
<evidence type="ECO:0000256" key="3">
    <source>
        <dbReference type="ARBA" id="ARBA00022694"/>
    </source>
</evidence>
<evidence type="ECO:0000259" key="12">
    <source>
        <dbReference type="PROSITE" id="PS51709"/>
    </source>
</evidence>
<evidence type="ECO:0000256" key="9">
    <source>
        <dbReference type="ARBA" id="ARBA00023134"/>
    </source>
</evidence>
<evidence type="ECO:0000256" key="11">
    <source>
        <dbReference type="RuleBase" id="RU003313"/>
    </source>
</evidence>
<dbReference type="NCBIfam" id="TIGR00231">
    <property type="entry name" value="small_GTP"/>
    <property type="match status" value="1"/>
</dbReference>
<reference evidence="13" key="1">
    <citation type="submission" date="2020-10" db="EMBL/GenBank/DDBJ databases">
        <authorList>
            <person name="Gilroy R."/>
        </authorList>
    </citation>
    <scope>NUCLEOTIDE SEQUENCE</scope>
    <source>
        <strain evidence="13">CHK165-10780</strain>
    </source>
</reference>
<dbReference type="GO" id="GO:0005525">
    <property type="term" value="F:GTP binding"/>
    <property type="evidence" value="ECO:0007669"/>
    <property type="project" value="UniProtKB-UniRule"/>
</dbReference>
<dbReference type="FunFam" id="3.40.50.300:FF:000494">
    <property type="entry name" value="tRNA modification GTPase MnmE"/>
    <property type="match status" value="1"/>
</dbReference>
<dbReference type="InterPro" id="IPR027417">
    <property type="entry name" value="P-loop_NTPase"/>
</dbReference>
<dbReference type="FunFam" id="3.30.1360.120:FF:000003">
    <property type="entry name" value="tRNA modification GTPase MnmE"/>
    <property type="match status" value="1"/>
</dbReference>
<comment type="function">
    <text evidence="10">Exhibits a very high intrinsic GTPase hydrolysis rate. Involved in the addition of a carboxymethylaminomethyl (cmnm) group at the wobble position (U34) of certain tRNAs, forming tRNA-cmnm(5)s(2)U34.</text>
</comment>
<evidence type="ECO:0000256" key="1">
    <source>
        <dbReference type="ARBA" id="ARBA00011043"/>
    </source>
</evidence>
<feature type="domain" description="TrmE-type G" evidence="12">
    <location>
        <begin position="217"/>
        <end position="372"/>
    </location>
</feature>
<proteinExistence type="inferred from homology"/>
<comment type="cofactor">
    <cofactor evidence="10">
        <name>K(+)</name>
        <dbReference type="ChEBI" id="CHEBI:29103"/>
    </cofactor>
    <text evidence="10">Binds 1 potassium ion per subunit.</text>
</comment>
<dbReference type="PROSITE" id="PS51709">
    <property type="entry name" value="G_TRME"/>
    <property type="match status" value="1"/>
</dbReference>
<keyword evidence="7 10" id="KW-0460">Magnesium</keyword>
<dbReference type="GO" id="GO:0003924">
    <property type="term" value="F:GTPase activity"/>
    <property type="evidence" value="ECO:0007669"/>
    <property type="project" value="UniProtKB-UniRule"/>
</dbReference>
<dbReference type="Gene3D" id="3.30.1360.120">
    <property type="entry name" value="Probable tRNA modification gtpase trme, domain 1"/>
    <property type="match status" value="1"/>
</dbReference>
<keyword evidence="3 10" id="KW-0819">tRNA processing</keyword>
<dbReference type="AlphaFoldDB" id="A0A9D1CK23"/>
<feature type="binding site" evidence="10">
    <location>
        <position position="246"/>
    </location>
    <ligand>
        <name>K(+)</name>
        <dbReference type="ChEBI" id="CHEBI:29103"/>
    </ligand>
</feature>
<evidence type="ECO:0000313" key="13">
    <source>
        <dbReference type="EMBL" id="HIQ64342.1"/>
    </source>
</evidence>
<dbReference type="GO" id="GO:0005829">
    <property type="term" value="C:cytosol"/>
    <property type="evidence" value="ECO:0007669"/>
    <property type="project" value="TreeGrafter"/>
</dbReference>
<evidence type="ECO:0000256" key="8">
    <source>
        <dbReference type="ARBA" id="ARBA00022958"/>
    </source>
</evidence>
<accession>A0A9D1CK23</accession>
<dbReference type="CDD" id="cd14858">
    <property type="entry name" value="TrmE_N"/>
    <property type="match status" value="1"/>
</dbReference>
<reference evidence="13" key="2">
    <citation type="journal article" date="2021" name="PeerJ">
        <title>Extensive microbial diversity within the chicken gut microbiome revealed by metagenomics and culture.</title>
        <authorList>
            <person name="Gilroy R."/>
            <person name="Ravi A."/>
            <person name="Getino M."/>
            <person name="Pursley I."/>
            <person name="Horton D.L."/>
            <person name="Alikhan N.F."/>
            <person name="Baker D."/>
            <person name="Gharbi K."/>
            <person name="Hall N."/>
            <person name="Watson M."/>
            <person name="Adriaenssens E.M."/>
            <person name="Foster-Nyarko E."/>
            <person name="Jarju S."/>
            <person name="Secka A."/>
            <person name="Antonio M."/>
            <person name="Oren A."/>
            <person name="Chaudhuri R.R."/>
            <person name="La Ragione R."/>
            <person name="Hildebrand F."/>
            <person name="Pallen M.J."/>
        </authorList>
    </citation>
    <scope>NUCLEOTIDE SEQUENCE</scope>
    <source>
        <strain evidence="13">CHK165-10780</strain>
    </source>
</reference>
<keyword evidence="9 10" id="KW-0342">GTP-binding</keyword>
<dbReference type="SUPFAM" id="SSF116878">
    <property type="entry name" value="TrmE connector domain"/>
    <property type="match status" value="1"/>
</dbReference>
<evidence type="ECO:0000256" key="5">
    <source>
        <dbReference type="ARBA" id="ARBA00022741"/>
    </source>
</evidence>
<feature type="binding site" evidence="10">
    <location>
        <position position="248"/>
    </location>
    <ligand>
        <name>K(+)</name>
        <dbReference type="ChEBI" id="CHEBI:29103"/>
    </ligand>
</feature>
<dbReference type="PANTHER" id="PTHR42714">
    <property type="entry name" value="TRNA MODIFICATION GTPASE GTPBP3"/>
    <property type="match status" value="1"/>
</dbReference>
<keyword evidence="5 10" id="KW-0547">Nucleotide-binding</keyword>
<feature type="binding site" evidence="10">
    <location>
        <position position="252"/>
    </location>
    <ligand>
        <name>Mg(2+)</name>
        <dbReference type="ChEBI" id="CHEBI:18420"/>
    </ligand>
</feature>